<dbReference type="OrthoDB" id="134936at2157"/>
<proteinExistence type="predicted"/>
<keyword evidence="4" id="KW-1185">Reference proteome</keyword>
<dbReference type="GO" id="GO:0003700">
    <property type="term" value="F:DNA-binding transcription factor activity"/>
    <property type="evidence" value="ECO:0007669"/>
    <property type="project" value="InterPro"/>
</dbReference>
<organism evidence="3 4">
    <name type="scientific">Methanocella conradii (strain DSM 24694 / JCM 17849 / CGMCC 1.5162 / HZ254)</name>
    <dbReference type="NCBI Taxonomy" id="1041930"/>
    <lineage>
        <taxon>Archaea</taxon>
        <taxon>Methanobacteriati</taxon>
        <taxon>Methanobacteriota</taxon>
        <taxon>Stenosarchaea group</taxon>
        <taxon>Methanomicrobia</taxon>
        <taxon>Methanocellales</taxon>
        <taxon>Methanocellaceae</taxon>
        <taxon>Methanocella</taxon>
    </lineage>
</organism>
<dbReference type="eggNOG" id="arCOG00734">
    <property type="taxonomic scope" value="Archaea"/>
</dbReference>
<evidence type="ECO:0000256" key="1">
    <source>
        <dbReference type="SAM" id="Coils"/>
    </source>
</evidence>
<dbReference type="KEGG" id="mez:Mtc_0574"/>
<feature type="coiled-coil region" evidence="1">
    <location>
        <begin position="3"/>
        <end position="41"/>
    </location>
</feature>
<dbReference type="Gene3D" id="1.10.10.10">
    <property type="entry name" value="Winged helix-like DNA-binding domain superfamily/Winged helix DNA-binding domain"/>
    <property type="match status" value="1"/>
</dbReference>
<dbReference type="RefSeq" id="WP_014405178.1">
    <property type="nucleotide sequence ID" value="NC_017034.1"/>
</dbReference>
<dbReference type="HOGENOM" id="CLU_1056074_0_0_2"/>
<dbReference type="InterPro" id="IPR036388">
    <property type="entry name" value="WH-like_DNA-bd_sf"/>
</dbReference>
<keyword evidence="1" id="KW-0175">Coiled coil</keyword>
<dbReference type="CDD" id="cd00090">
    <property type="entry name" value="HTH_ARSR"/>
    <property type="match status" value="1"/>
</dbReference>
<evidence type="ECO:0000313" key="4">
    <source>
        <dbReference type="Proteomes" id="UP000005233"/>
    </source>
</evidence>
<name>H8I5M0_METCZ</name>
<protein>
    <recommendedName>
        <fullName evidence="2">HTH arsR-type domain-containing protein</fullName>
    </recommendedName>
</protein>
<dbReference type="InterPro" id="IPR036390">
    <property type="entry name" value="WH_DNA-bd_sf"/>
</dbReference>
<dbReference type="InterPro" id="IPR011991">
    <property type="entry name" value="ArsR-like_HTH"/>
</dbReference>
<dbReference type="InterPro" id="IPR001845">
    <property type="entry name" value="HTH_ArsR_DNA-bd_dom"/>
</dbReference>
<dbReference type="Pfam" id="PF24038">
    <property type="entry name" value="DUF7347"/>
    <property type="match status" value="1"/>
</dbReference>
<dbReference type="EMBL" id="CP003243">
    <property type="protein sequence ID" value="AFC99339.1"/>
    <property type="molecule type" value="Genomic_DNA"/>
</dbReference>
<dbReference type="GeneID" id="11970463"/>
<gene>
    <name evidence="3" type="ordered locus">Mtc_0574</name>
</gene>
<sequence length="260" mass="29315">MRKDRIEERLAALEKGFREVRAEQRQAIESLRDELRSFQEAILEDRIASINEVIKWYEEAAYDGAISGAARNFQDRMRTDCPPQYKRQECIDGLVDELKDDATRLRHAGDLKACIEGILEEDERELEKFKGMACERCLDAYVAERDELIGLAQKLAGLKADLASRGRLVYMGEMQDGPVISSVIEPLSHEARFRMLKRLAEGSLSFKELAGVSGFEGGHLNYHLVKLSQAGLIAKAEDGRYVLTDKGSGVMSLVKRLYEA</sequence>
<evidence type="ECO:0000313" key="3">
    <source>
        <dbReference type="EMBL" id="AFC99339.1"/>
    </source>
</evidence>
<accession>H8I5M0</accession>
<dbReference type="SUPFAM" id="SSF46785">
    <property type="entry name" value="Winged helix' DNA-binding domain"/>
    <property type="match status" value="1"/>
</dbReference>
<reference evidence="3 4" key="1">
    <citation type="journal article" date="2012" name="J. Bacteriol.">
        <title>Complete genome sequence of a thermophilic methanogen, Methanocella conradii HZ254, isolated from Chinese rice field soil.</title>
        <authorList>
            <person name="Lu Z."/>
            <person name="Lu Y."/>
        </authorList>
    </citation>
    <scope>NUCLEOTIDE SEQUENCE [LARGE SCALE GENOMIC DNA]</scope>
    <source>
        <strain evidence="4">DSM 24694 / JCM 17849 / CGMCC 1.5162 / HZ254</strain>
    </source>
</reference>
<dbReference type="STRING" id="1041930.Mtc_0574"/>
<feature type="domain" description="HTH arsR-type" evidence="2">
    <location>
        <begin position="172"/>
        <end position="260"/>
    </location>
</feature>
<dbReference type="SMART" id="SM00418">
    <property type="entry name" value="HTH_ARSR"/>
    <property type="match status" value="1"/>
</dbReference>
<dbReference type="InterPro" id="IPR055771">
    <property type="entry name" value="DUF7347"/>
</dbReference>
<dbReference type="AlphaFoldDB" id="H8I5M0"/>
<dbReference type="Proteomes" id="UP000005233">
    <property type="component" value="Chromosome"/>
</dbReference>
<evidence type="ECO:0000259" key="2">
    <source>
        <dbReference type="PROSITE" id="PS50987"/>
    </source>
</evidence>
<dbReference type="PROSITE" id="PS50987">
    <property type="entry name" value="HTH_ARSR_2"/>
    <property type="match status" value="1"/>
</dbReference>